<evidence type="ECO:0000313" key="2">
    <source>
        <dbReference type="EMBL" id="KGD74883.1"/>
    </source>
</evidence>
<reference evidence="2" key="1">
    <citation type="submission" date="2014-12" db="EMBL/GenBank/DDBJ databases">
        <title>The draft genome of the Tatumella morbirosei type strain, LMG23360T isolated from pineapple rot.</title>
        <authorList>
            <person name="Smits T.H."/>
            <person name="Palmer M."/>
            <person name="Venter S.N."/>
            <person name="Duffy B."/>
            <person name="Steenkamp E.T."/>
            <person name="Chan W.Y."/>
            <person name="Coutinho T.A."/>
            <person name="Coetzee M.P."/>
            <person name="De Maayer P."/>
        </authorList>
    </citation>
    <scope>NUCLEOTIDE SEQUENCE [LARGE SCALE GENOMIC DNA]</scope>
    <source>
        <strain evidence="2">LMG 23360</strain>
    </source>
</reference>
<dbReference type="OrthoDB" id="6556318at2"/>
<feature type="transmembrane region" description="Helical" evidence="1">
    <location>
        <begin position="307"/>
        <end position="329"/>
    </location>
</feature>
<dbReference type="InterPro" id="IPR011122">
    <property type="entry name" value="WavE"/>
</dbReference>
<dbReference type="STRING" id="642227.HA49_06215"/>
<proteinExistence type="predicted"/>
<keyword evidence="1" id="KW-1133">Transmembrane helix</keyword>
<comment type="caution">
    <text evidence="2">The sequence shown here is derived from an EMBL/GenBank/DDBJ whole genome shotgun (WGS) entry which is preliminary data.</text>
</comment>
<evidence type="ECO:0000256" key="1">
    <source>
        <dbReference type="SAM" id="Phobius"/>
    </source>
</evidence>
<name>A0A095UKA7_9GAMM</name>
<keyword evidence="3" id="KW-1185">Reference proteome</keyword>
<evidence type="ECO:0000313" key="3">
    <source>
        <dbReference type="Proteomes" id="UP000029577"/>
    </source>
</evidence>
<evidence type="ECO:0008006" key="4">
    <source>
        <dbReference type="Google" id="ProtNLM"/>
    </source>
</evidence>
<dbReference type="EMBL" id="JPKR02000004">
    <property type="protein sequence ID" value="KGD74883.1"/>
    <property type="molecule type" value="Genomic_DNA"/>
</dbReference>
<dbReference type="Proteomes" id="UP000029577">
    <property type="component" value="Unassembled WGS sequence"/>
</dbReference>
<accession>A0A095UKA7</accession>
<gene>
    <name evidence="2" type="ORF">HA49_06215</name>
</gene>
<dbReference type="eggNOG" id="ENOG5032T52">
    <property type="taxonomic scope" value="Bacteria"/>
</dbReference>
<protein>
    <recommendedName>
        <fullName evidence="4">WavE lipopolysaccharide synthesis</fullName>
    </recommendedName>
</protein>
<keyword evidence="1" id="KW-0472">Membrane</keyword>
<dbReference type="AlphaFoldDB" id="A0A095UKA7"/>
<dbReference type="Pfam" id="PF07507">
    <property type="entry name" value="WavE"/>
    <property type="match status" value="1"/>
</dbReference>
<dbReference type="RefSeq" id="WP_038017939.1">
    <property type="nucleotide sequence ID" value="NZ_JPKR02000004.1"/>
</dbReference>
<sequence length="337" mass="40282">MENISIIFQGRVLEEGKICSRVMTNIATTRRQFPDDEIILSTWNLNPKIREELLGQLQPLKVRLVESQDPGPLVYQQKNARWITNVNRMIVSSRQGIRQARYELVIKLRTDSLLYQSDIRDILLRRQEDERNFPRDPEYALFRQRVINGNVFARNARGHMPYLFHPGDIFLAGNREDLLDLFEIPLADSSVFEVCFCFSIFSLMRYVPEQYLWVRYIEKIKGRIEFPGNAVFTETLRERSEKYYVSNFIPYSSEQLGFRWSKHQRVYKNKGLSSVYRLEDWRNLQRSHLPSRKNRDIFYKVRTVKVFILRLLLWVKFLPLHFAFVRAIAIRVYGRRC</sequence>
<organism evidence="2 3">
    <name type="scientific">Tatumella morbirosei</name>
    <dbReference type="NCBI Taxonomy" id="642227"/>
    <lineage>
        <taxon>Bacteria</taxon>
        <taxon>Pseudomonadati</taxon>
        <taxon>Pseudomonadota</taxon>
        <taxon>Gammaproteobacteria</taxon>
        <taxon>Enterobacterales</taxon>
        <taxon>Erwiniaceae</taxon>
        <taxon>Tatumella</taxon>
    </lineage>
</organism>
<keyword evidence="1" id="KW-0812">Transmembrane</keyword>